<dbReference type="AlphaFoldDB" id="A0A934N237"/>
<dbReference type="InterPro" id="IPR017871">
    <property type="entry name" value="ABC_transporter-like_CS"/>
</dbReference>
<dbReference type="SMART" id="SM00382">
    <property type="entry name" value="AAA"/>
    <property type="match status" value="1"/>
</dbReference>
<evidence type="ECO:0000256" key="8">
    <source>
        <dbReference type="ARBA" id="ARBA00023136"/>
    </source>
</evidence>
<dbReference type="GO" id="GO:0015098">
    <property type="term" value="F:molybdate ion transmembrane transporter activity"/>
    <property type="evidence" value="ECO:0007669"/>
    <property type="project" value="InterPro"/>
</dbReference>
<dbReference type="Gene3D" id="3.40.50.300">
    <property type="entry name" value="P-loop containing nucleotide triphosphate hydrolases"/>
    <property type="match status" value="1"/>
</dbReference>
<dbReference type="PANTHER" id="PTHR43514:SF10">
    <property type="entry name" value="MOLYBDENUM IMPORT ATP-BINDING PROTEIN MODC 2"/>
    <property type="match status" value="1"/>
</dbReference>
<dbReference type="Gene3D" id="2.40.50.100">
    <property type="match status" value="1"/>
</dbReference>
<dbReference type="PROSITE" id="PS51866">
    <property type="entry name" value="MOP"/>
    <property type="match status" value="1"/>
</dbReference>
<keyword evidence="3 9" id="KW-0500">Molybdenum</keyword>
<dbReference type="NCBIfam" id="TIGR02142">
    <property type="entry name" value="modC_ABC"/>
    <property type="match status" value="1"/>
</dbReference>
<keyword evidence="5" id="KW-0547">Nucleotide-binding</keyword>
<accession>A0A934N237</accession>
<evidence type="ECO:0000259" key="10">
    <source>
        <dbReference type="PROSITE" id="PS50893"/>
    </source>
</evidence>
<evidence type="ECO:0000256" key="1">
    <source>
        <dbReference type="ARBA" id="ARBA00022448"/>
    </source>
</evidence>
<dbReference type="Proteomes" id="UP000628710">
    <property type="component" value="Unassembled WGS sequence"/>
</dbReference>
<dbReference type="InterPro" id="IPR005116">
    <property type="entry name" value="Transp-assoc_OB_typ1"/>
</dbReference>
<evidence type="ECO:0000256" key="9">
    <source>
        <dbReference type="PROSITE-ProRule" id="PRU01213"/>
    </source>
</evidence>
<keyword evidence="13" id="KW-1185">Reference proteome</keyword>
<gene>
    <name evidence="12" type="primary">modC</name>
    <name evidence="12" type="ORF">I8J31_11800</name>
</gene>
<evidence type="ECO:0000259" key="11">
    <source>
        <dbReference type="PROSITE" id="PS51866"/>
    </source>
</evidence>
<dbReference type="GO" id="GO:0140359">
    <property type="term" value="F:ABC-type transporter activity"/>
    <property type="evidence" value="ECO:0007669"/>
    <property type="project" value="InterPro"/>
</dbReference>
<dbReference type="InterPro" id="IPR003439">
    <property type="entry name" value="ABC_transporter-like_ATP-bd"/>
</dbReference>
<keyword evidence="7" id="KW-1278">Translocase</keyword>
<dbReference type="InterPro" id="IPR011868">
    <property type="entry name" value="ModC_ABC_ATP-bd"/>
</dbReference>
<sequence>MVNRQSTNRLEVKLTKQYSEQSGFSLDVDLHIAHTGVTALFGPSGSGKTTFLRCVAGLERSPQGTINLNNEIWQSRDFWLPTHQRPIGYVFQEASLFPHLTADENLQFAIKRANKSHAIITYDEVIALMNIEPILSQYPQQLSGGERQRVAIARALLIQPQLLLMDEPLAGLDDVLKQEILPYLEQLCRRCRIPILYVSHSLDEVIRLADYMVVLNKGKVVEQGETQNLLGTLGTSFSKYQDASVLISGTVEKQESQWTLSWMNFGSQHIVFKQGNEQLGDTVRLRVQSKDVSLSLSKHNDSSILNKLSVVVDDMEEDQQDPSMVMVRVLAESTPILARITSLSAHNLKLKKGQSLIAQIKSVAVLS</sequence>
<dbReference type="InterPro" id="IPR004606">
    <property type="entry name" value="Mop_domain"/>
</dbReference>
<evidence type="ECO:0000256" key="6">
    <source>
        <dbReference type="ARBA" id="ARBA00022840"/>
    </source>
</evidence>
<protein>
    <submittedName>
        <fullName evidence="12">Molybdenum ABC transporter ATP-binding protein</fullName>
    </submittedName>
</protein>
<dbReference type="InterPro" id="IPR050334">
    <property type="entry name" value="Molybdenum_import_ModC"/>
</dbReference>
<dbReference type="GO" id="GO:0005524">
    <property type="term" value="F:ATP binding"/>
    <property type="evidence" value="ECO:0007669"/>
    <property type="project" value="UniProtKB-KW"/>
</dbReference>
<keyword evidence="8" id="KW-0472">Membrane</keyword>
<dbReference type="InterPro" id="IPR008995">
    <property type="entry name" value="Mo/tungstate-bd_C_term_dom"/>
</dbReference>
<dbReference type="GO" id="GO:0016887">
    <property type="term" value="F:ATP hydrolysis activity"/>
    <property type="evidence" value="ECO:0007669"/>
    <property type="project" value="InterPro"/>
</dbReference>
<comment type="caution">
    <text evidence="12">The sequence shown here is derived from an EMBL/GenBank/DDBJ whole genome shotgun (WGS) entry which is preliminary data.</text>
</comment>
<evidence type="ECO:0000313" key="12">
    <source>
        <dbReference type="EMBL" id="MBJ7538357.1"/>
    </source>
</evidence>
<dbReference type="EMBL" id="JAEMNX010000012">
    <property type="protein sequence ID" value="MBJ7538357.1"/>
    <property type="molecule type" value="Genomic_DNA"/>
</dbReference>
<dbReference type="Pfam" id="PF00005">
    <property type="entry name" value="ABC_tran"/>
    <property type="match status" value="1"/>
</dbReference>
<dbReference type="InterPro" id="IPR003593">
    <property type="entry name" value="AAA+_ATPase"/>
</dbReference>
<feature type="domain" description="Mop" evidence="11">
    <location>
        <begin position="301"/>
        <end position="367"/>
    </location>
</feature>
<evidence type="ECO:0000256" key="3">
    <source>
        <dbReference type="ARBA" id="ARBA00022505"/>
    </source>
</evidence>
<dbReference type="GO" id="GO:0016020">
    <property type="term" value="C:membrane"/>
    <property type="evidence" value="ECO:0007669"/>
    <property type="project" value="InterPro"/>
</dbReference>
<keyword evidence="1" id="KW-0813">Transport</keyword>
<organism evidence="12 13">
    <name type="scientific">Marinomonas transparens</name>
    <dbReference type="NCBI Taxonomy" id="2795388"/>
    <lineage>
        <taxon>Bacteria</taxon>
        <taxon>Pseudomonadati</taxon>
        <taxon>Pseudomonadota</taxon>
        <taxon>Gammaproteobacteria</taxon>
        <taxon>Oceanospirillales</taxon>
        <taxon>Oceanospirillaceae</taxon>
        <taxon>Marinomonas</taxon>
    </lineage>
</organism>
<evidence type="ECO:0000256" key="2">
    <source>
        <dbReference type="ARBA" id="ARBA00022475"/>
    </source>
</evidence>
<keyword evidence="2" id="KW-1003">Cell membrane</keyword>
<evidence type="ECO:0000256" key="4">
    <source>
        <dbReference type="ARBA" id="ARBA00022519"/>
    </source>
</evidence>
<dbReference type="RefSeq" id="WP_199468766.1">
    <property type="nucleotide sequence ID" value="NZ_JAEMNX010000012.1"/>
</dbReference>
<reference evidence="12" key="1">
    <citation type="submission" date="2020-12" db="EMBL/GenBank/DDBJ databases">
        <title>Marinomonas arctica sp. nov., a psychrotolerant bacterium isolated from the Arctic.</title>
        <authorList>
            <person name="Zhang Y."/>
        </authorList>
    </citation>
    <scope>NUCLEOTIDE SEQUENCE</scope>
    <source>
        <strain evidence="12">C1424</strain>
    </source>
</reference>
<dbReference type="PROSITE" id="PS00211">
    <property type="entry name" value="ABC_TRANSPORTER_1"/>
    <property type="match status" value="1"/>
</dbReference>
<keyword evidence="6 12" id="KW-0067">ATP-binding</keyword>
<keyword evidence="4" id="KW-0997">Cell inner membrane</keyword>
<evidence type="ECO:0000256" key="5">
    <source>
        <dbReference type="ARBA" id="ARBA00022741"/>
    </source>
</evidence>
<name>A0A934N237_9GAMM</name>
<dbReference type="SUPFAM" id="SSF50331">
    <property type="entry name" value="MOP-like"/>
    <property type="match status" value="1"/>
</dbReference>
<proteinExistence type="predicted"/>
<dbReference type="PANTHER" id="PTHR43514">
    <property type="entry name" value="ABC TRANSPORTER I FAMILY MEMBER 10"/>
    <property type="match status" value="1"/>
</dbReference>
<evidence type="ECO:0000256" key="7">
    <source>
        <dbReference type="ARBA" id="ARBA00022967"/>
    </source>
</evidence>
<feature type="domain" description="ABC transporter" evidence="10">
    <location>
        <begin position="10"/>
        <end position="242"/>
    </location>
</feature>
<dbReference type="SUPFAM" id="SSF52540">
    <property type="entry name" value="P-loop containing nucleoside triphosphate hydrolases"/>
    <property type="match status" value="1"/>
</dbReference>
<dbReference type="PROSITE" id="PS50893">
    <property type="entry name" value="ABC_TRANSPORTER_2"/>
    <property type="match status" value="1"/>
</dbReference>
<dbReference type="InterPro" id="IPR027417">
    <property type="entry name" value="P-loop_NTPase"/>
</dbReference>
<evidence type="ECO:0000313" key="13">
    <source>
        <dbReference type="Proteomes" id="UP000628710"/>
    </source>
</evidence>
<dbReference type="Pfam" id="PF03459">
    <property type="entry name" value="TOBE"/>
    <property type="match status" value="1"/>
</dbReference>